<accession>A0A4R3YEX7</accession>
<evidence type="ECO:0000259" key="2">
    <source>
        <dbReference type="Pfam" id="PF02470"/>
    </source>
</evidence>
<proteinExistence type="predicted"/>
<organism evidence="3 4">
    <name type="scientific">Sulfurirhabdus autotrophica</name>
    <dbReference type="NCBI Taxonomy" id="1706046"/>
    <lineage>
        <taxon>Bacteria</taxon>
        <taxon>Pseudomonadati</taxon>
        <taxon>Pseudomonadota</taxon>
        <taxon>Betaproteobacteria</taxon>
        <taxon>Nitrosomonadales</taxon>
        <taxon>Sulfuricellaceae</taxon>
        <taxon>Sulfurirhabdus</taxon>
    </lineage>
</organism>
<keyword evidence="4" id="KW-1185">Reference proteome</keyword>
<gene>
    <name evidence="3" type="ORF">EDC63_101425</name>
</gene>
<dbReference type="PANTHER" id="PTHR36698">
    <property type="entry name" value="BLL5892 PROTEIN"/>
    <property type="match status" value="1"/>
</dbReference>
<evidence type="ECO:0000313" key="4">
    <source>
        <dbReference type="Proteomes" id="UP000295367"/>
    </source>
</evidence>
<dbReference type="Pfam" id="PF02470">
    <property type="entry name" value="MlaD"/>
    <property type="match status" value="1"/>
</dbReference>
<name>A0A4R3YEX7_9PROT</name>
<comment type="caution">
    <text evidence="3">The sequence shown here is derived from an EMBL/GenBank/DDBJ whole genome shotgun (WGS) entry which is preliminary data.</text>
</comment>
<keyword evidence="1" id="KW-0812">Transmembrane</keyword>
<dbReference type="AlphaFoldDB" id="A0A4R3YEX7"/>
<sequence length="308" mass="33344">MESKVNYVIVGSFVLLLSFALIAGVLWLGSGKQYSKTYDNYTAYMSESVSGLNMNAPVKYRGVEVGQVKQISLDDGNPEQVHLEFAIERGVPIKEDTIAILKVQGLTGIAYVELSGGSRNSPLLKPVGEEKYPVIKTGPSLLGRLDVALTTLLTNLNKTTENLNALLSEDNRHSVKQALADLAVLSNTIATNKKEIDAGIKGAARTMENTAQVSAELPELLNHIARSADAVGKMANDASRASVSVRNTSESVGQKTQRFADDSLPELERLLREMRDVSVSLRRITEQVEQNPAMLLRGKQAPKPGPGE</sequence>
<dbReference type="RefSeq" id="WP_124947610.1">
    <property type="nucleotide sequence ID" value="NZ_BHVT01000073.1"/>
</dbReference>
<dbReference type="InterPro" id="IPR003399">
    <property type="entry name" value="Mce/MlaD"/>
</dbReference>
<reference evidence="3 4" key="1">
    <citation type="submission" date="2019-03" db="EMBL/GenBank/DDBJ databases">
        <title>Genomic Encyclopedia of Type Strains, Phase IV (KMG-IV): sequencing the most valuable type-strain genomes for metagenomic binning, comparative biology and taxonomic classification.</title>
        <authorList>
            <person name="Goeker M."/>
        </authorList>
    </citation>
    <scope>NUCLEOTIDE SEQUENCE [LARGE SCALE GENOMIC DNA]</scope>
    <source>
        <strain evidence="3 4">DSM 100309</strain>
    </source>
</reference>
<dbReference type="OrthoDB" id="5294672at2"/>
<feature type="domain" description="Mce/MlaD" evidence="2">
    <location>
        <begin position="40"/>
        <end position="117"/>
    </location>
</feature>
<evidence type="ECO:0000313" key="3">
    <source>
        <dbReference type="EMBL" id="TCV90452.1"/>
    </source>
</evidence>
<keyword evidence="1" id="KW-1133">Transmembrane helix</keyword>
<protein>
    <submittedName>
        <fullName evidence="3">Phospholipid/cholesterol/gamma-HCH transport system substrate-binding protein</fullName>
    </submittedName>
</protein>
<keyword evidence="1" id="KW-0472">Membrane</keyword>
<evidence type="ECO:0000256" key="1">
    <source>
        <dbReference type="SAM" id="Phobius"/>
    </source>
</evidence>
<dbReference type="PANTHER" id="PTHR36698:SF2">
    <property type="entry name" value="MCE_MLAD DOMAIN-CONTAINING PROTEIN"/>
    <property type="match status" value="1"/>
</dbReference>
<dbReference type="EMBL" id="SMCO01000001">
    <property type="protein sequence ID" value="TCV90452.1"/>
    <property type="molecule type" value="Genomic_DNA"/>
</dbReference>
<dbReference type="Proteomes" id="UP000295367">
    <property type="component" value="Unassembled WGS sequence"/>
</dbReference>
<dbReference type="Gene3D" id="1.10.287.950">
    <property type="entry name" value="Methyl-accepting chemotaxis protein"/>
    <property type="match status" value="1"/>
</dbReference>
<feature type="transmembrane region" description="Helical" evidence="1">
    <location>
        <begin position="6"/>
        <end position="28"/>
    </location>
</feature>